<feature type="region of interest" description="Disordered" evidence="1">
    <location>
        <begin position="273"/>
        <end position="305"/>
    </location>
</feature>
<dbReference type="InterPro" id="IPR025554">
    <property type="entry name" value="DUF4140"/>
</dbReference>
<evidence type="ECO:0000256" key="1">
    <source>
        <dbReference type="SAM" id="MobiDB-lite"/>
    </source>
</evidence>
<accession>A0A2P1NHG0</accession>
<dbReference type="KEGG" id="melm:C7H73_01510"/>
<reference evidence="6" key="1">
    <citation type="submission" date="2018-03" db="EMBL/GenBank/DDBJ databases">
        <title>Genome sequencing of Melaminivora sp. strain SC2-7.</title>
        <authorList>
            <person name="Kim S.-J."/>
            <person name="Heo J."/>
            <person name="Ahn J.-H."/>
            <person name="Kwon S.-W."/>
        </authorList>
    </citation>
    <scope>NUCLEOTIDE SEQUENCE [LARGE SCALE GENOMIC DNA]</scope>
    <source>
        <strain evidence="6">SC2-7</strain>
    </source>
</reference>
<feature type="region of interest" description="Disordered" evidence="1">
    <location>
        <begin position="438"/>
        <end position="460"/>
    </location>
</feature>
<evidence type="ECO:0000256" key="2">
    <source>
        <dbReference type="SAM" id="SignalP"/>
    </source>
</evidence>
<feature type="compositionally biased region" description="Pro residues" evidence="1">
    <location>
        <begin position="294"/>
        <end position="303"/>
    </location>
</feature>
<dbReference type="Proteomes" id="UP000241829">
    <property type="component" value="Chromosome"/>
</dbReference>
<dbReference type="Pfam" id="PF13598">
    <property type="entry name" value="DUF4139"/>
    <property type="match status" value="1"/>
</dbReference>
<keyword evidence="2" id="KW-0732">Signal</keyword>
<feature type="signal peptide" evidence="2">
    <location>
        <begin position="1"/>
        <end position="25"/>
    </location>
</feature>
<gene>
    <name evidence="5" type="ORF">C7H73_01510</name>
</gene>
<dbReference type="NCBIfam" id="TIGR02231">
    <property type="entry name" value="mucoidy inhibitor MuiA family protein"/>
    <property type="match status" value="1"/>
</dbReference>
<dbReference type="RefSeq" id="WP_106845039.1">
    <property type="nucleotide sequence ID" value="NZ_CP027792.1"/>
</dbReference>
<feature type="domain" description="DUF4139" evidence="3">
    <location>
        <begin position="219"/>
        <end position="532"/>
    </location>
</feature>
<proteinExistence type="predicted"/>
<sequence>MTCLPIHRLAVLPLLLACVPGAALAQGAAPLASRISTVTLYPGSATVERTARVAAGSRAVVFDCLPQGLDARSVQVQAASGAVRVGDIAVQLRERALAPGCAGPQDERLRALEQRLAEARAETGALELAHSYLQSIAGSAPGTSPVTGPGTPGAGQIGATTEALRKSGQETLVRLHQARARQDELERQAQALAAERGAGARARVASVTVALAAEQGAELRLSYQVRGPSWSPSYRATLETAAASPAVRLERLALVAQDTGEDWSGAALTLSTGQPLRTTGAPLPRPWTVDVRPDPPVPQPPRAMAPAPAMAARSEAAPAEAAVESEPLPDFTVAVTEGAYATEFAVPQRVNVPSGGPKVALALQAQQLGASLITRTTPALDATAYLVARLAQLPGVWPTGPVALYRGAAYVGQGVLDTSQPEQELPFGRDERVAVTAEPERRASASAGLTGARTERTTERSYVVTNRHPQPVQLQVLDAAPVPLDAQIKVESHYEPAPQDTAWRAQPGTIAWSQPLAAGASARFTARHTLRHDRELRLREQR</sequence>
<evidence type="ECO:0000259" key="3">
    <source>
        <dbReference type="Pfam" id="PF13598"/>
    </source>
</evidence>
<dbReference type="OrthoDB" id="9777444at2"/>
<evidence type="ECO:0000313" key="5">
    <source>
        <dbReference type="EMBL" id="AVP56478.1"/>
    </source>
</evidence>
<dbReference type="AlphaFoldDB" id="A0A2P1NHG0"/>
<evidence type="ECO:0000313" key="6">
    <source>
        <dbReference type="Proteomes" id="UP000241829"/>
    </source>
</evidence>
<dbReference type="InterPro" id="IPR037291">
    <property type="entry name" value="DUF4139"/>
</dbReference>
<name>A0A2P1NHG0_9BURK</name>
<keyword evidence="6" id="KW-1185">Reference proteome</keyword>
<dbReference type="PANTHER" id="PTHR31005">
    <property type="entry name" value="DUF4139 DOMAIN-CONTAINING PROTEIN"/>
    <property type="match status" value="1"/>
</dbReference>
<evidence type="ECO:0000259" key="4">
    <source>
        <dbReference type="Pfam" id="PF13600"/>
    </source>
</evidence>
<protein>
    <recommendedName>
        <fullName evidence="7">Mucoidy inhibitor MuiA family protein</fullName>
    </recommendedName>
</protein>
<feature type="chain" id="PRO_5015120386" description="Mucoidy inhibitor MuiA family protein" evidence="2">
    <location>
        <begin position="26"/>
        <end position="542"/>
    </location>
</feature>
<feature type="domain" description="DUF4140" evidence="4">
    <location>
        <begin position="38"/>
        <end position="129"/>
    </location>
</feature>
<dbReference type="Pfam" id="PF13600">
    <property type="entry name" value="DUF4140"/>
    <property type="match status" value="1"/>
</dbReference>
<evidence type="ECO:0008006" key="7">
    <source>
        <dbReference type="Google" id="ProtNLM"/>
    </source>
</evidence>
<organism evidence="5 6">
    <name type="scientific">Pulveribacter suum</name>
    <dbReference type="NCBI Taxonomy" id="2116657"/>
    <lineage>
        <taxon>Bacteria</taxon>
        <taxon>Pseudomonadati</taxon>
        <taxon>Pseudomonadota</taxon>
        <taxon>Betaproteobacteria</taxon>
        <taxon>Burkholderiales</taxon>
        <taxon>Comamonadaceae</taxon>
        <taxon>Pulveribacter</taxon>
    </lineage>
</organism>
<dbReference type="InterPro" id="IPR011935">
    <property type="entry name" value="CHP02231"/>
</dbReference>
<dbReference type="EMBL" id="CP027792">
    <property type="protein sequence ID" value="AVP56478.1"/>
    <property type="molecule type" value="Genomic_DNA"/>
</dbReference>
<dbReference type="PANTHER" id="PTHR31005:SF8">
    <property type="entry name" value="DUF4139 DOMAIN-CONTAINING PROTEIN"/>
    <property type="match status" value="1"/>
</dbReference>